<dbReference type="Gene3D" id="1.10.10.820">
    <property type="match status" value="1"/>
</dbReference>
<evidence type="ECO:0000256" key="8">
    <source>
        <dbReference type="PROSITE-ProRule" id="PRU00192"/>
    </source>
</evidence>
<dbReference type="InterPro" id="IPR029071">
    <property type="entry name" value="Ubiquitin-like_domsf"/>
</dbReference>
<dbReference type="SMART" id="SM00242">
    <property type="entry name" value="MYSc"/>
    <property type="match status" value="1"/>
</dbReference>
<dbReference type="PANTHER" id="PTHR46049">
    <property type="entry name" value="AGAP003327-PA"/>
    <property type="match status" value="1"/>
</dbReference>
<name>L8GF39_ACACF</name>
<dbReference type="InterPro" id="IPR038185">
    <property type="entry name" value="MyTH4_dom_sf"/>
</dbReference>
<protein>
    <submittedName>
        <fullName evidence="15">Myosin head (Motor domain) domain containing protein</fullName>
    </submittedName>
</protein>
<comment type="similarity">
    <text evidence="9">Belongs to the TRAFAC class myosin-kinesin ATPase superfamily. Myosin family.</text>
</comment>
<evidence type="ECO:0000256" key="10">
    <source>
        <dbReference type="SAM" id="MobiDB-lite"/>
    </source>
</evidence>
<dbReference type="GO" id="GO:0003779">
    <property type="term" value="F:actin binding"/>
    <property type="evidence" value="ECO:0007669"/>
    <property type="project" value="UniProtKB-KW"/>
</dbReference>
<dbReference type="FunFam" id="1.10.10.820:FF:000001">
    <property type="entry name" value="Myosin heavy chain"/>
    <property type="match status" value="1"/>
</dbReference>
<dbReference type="PROSITE" id="PS51016">
    <property type="entry name" value="MYTH4"/>
    <property type="match status" value="2"/>
</dbReference>
<dbReference type="Gene3D" id="1.20.58.530">
    <property type="match status" value="1"/>
</dbReference>
<dbReference type="Gene3D" id="1.20.120.720">
    <property type="entry name" value="Myosin VI head, motor domain, U50 subdomain"/>
    <property type="match status" value="1"/>
</dbReference>
<feature type="compositionally biased region" description="Basic and acidic residues" evidence="10">
    <location>
        <begin position="725"/>
        <end position="751"/>
    </location>
</feature>
<evidence type="ECO:0000256" key="7">
    <source>
        <dbReference type="ARBA" id="ARBA00055741"/>
    </source>
</evidence>
<evidence type="ECO:0000259" key="11">
    <source>
        <dbReference type="PROSITE" id="PS50002"/>
    </source>
</evidence>
<dbReference type="CDD" id="cd14883">
    <property type="entry name" value="MYSc_Myo22"/>
    <property type="match status" value="1"/>
</dbReference>
<dbReference type="InterPro" id="IPR001609">
    <property type="entry name" value="Myosin_head_motor_dom-like"/>
</dbReference>
<dbReference type="InterPro" id="IPR051724">
    <property type="entry name" value="Actin_motor_Myosin"/>
</dbReference>
<feature type="domain" description="MyTH4" evidence="13">
    <location>
        <begin position="911"/>
        <end position="1062"/>
    </location>
</feature>
<dbReference type="Proteomes" id="UP000011083">
    <property type="component" value="Unassembled WGS sequence"/>
</dbReference>
<dbReference type="RefSeq" id="XP_004332814.1">
    <property type="nucleotide sequence ID" value="XM_004332766.1"/>
</dbReference>
<dbReference type="GO" id="GO:0003774">
    <property type="term" value="F:cytoskeletal motor activity"/>
    <property type="evidence" value="ECO:0007669"/>
    <property type="project" value="UniProtKB-UniRule"/>
</dbReference>
<dbReference type="SMART" id="SM00139">
    <property type="entry name" value="MyTH4"/>
    <property type="match status" value="2"/>
</dbReference>
<dbReference type="Gene3D" id="3.10.20.90">
    <property type="entry name" value="Phosphatidylinositol 3-kinase Catalytic Subunit, Chain A, domain 1"/>
    <property type="match status" value="1"/>
</dbReference>
<evidence type="ECO:0000256" key="2">
    <source>
        <dbReference type="ARBA" id="ARBA00022741"/>
    </source>
</evidence>
<feature type="region of interest" description="Disordered" evidence="10">
    <location>
        <begin position="725"/>
        <end position="774"/>
    </location>
</feature>
<dbReference type="Gene3D" id="1.20.5.4820">
    <property type="match status" value="1"/>
</dbReference>
<dbReference type="PROSITE" id="PS51456">
    <property type="entry name" value="MYOSIN_MOTOR"/>
    <property type="match status" value="1"/>
</dbReference>
<dbReference type="InterPro" id="IPR001452">
    <property type="entry name" value="SH3_domain"/>
</dbReference>
<evidence type="ECO:0000256" key="4">
    <source>
        <dbReference type="ARBA" id="ARBA00023123"/>
    </source>
</evidence>
<keyword evidence="3 9" id="KW-0067">ATP-binding</keyword>
<dbReference type="EMBL" id="KB008174">
    <property type="protein sequence ID" value="ELR10801.1"/>
    <property type="molecule type" value="Genomic_DNA"/>
</dbReference>
<dbReference type="Gene3D" id="1.25.40.530">
    <property type="entry name" value="MyTH4 domain"/>
    <property type="match status" value="2"/>
</dbReference>
<dbReference type="InterPro" id="IPR000857">
    <property type="entry name" value="MyTH4_dom"/>
</dbReference>
<keyword evidence="4 9" id="KW-0518">Myosin</keyword>
<sequence length="1693" mass="190811">MLERDDTVSDVNLSNSGIDDMIKMGNLSEETILKNLKLRYTKDLIYTNTGSILVSLNPYRELPIYSQEVVREYIGRAAGSIRPPPHIFATAESCYHDMREDSANQSVIISGESGAGKTEATKLILQYLAARTNRHSEVEQMILESSPVLEAFGNAKTVRNDNSSRFGKFIEIHFGASGQIVGARIINCMPPSSLFLAQSEGERNYHVFYQLLKGCSPSERETWSILPSIEDYHYLNQSGCHTVPNIHDEQDFERLRMALSALDIPTATEEQMFRTLSGILRLGNITFEGGEASKVVNTKELEVVAKLLGVKADALNSALTTRAMSVSGQKIMLNLKPEQATDTRDALAKAVYSYMFDWIVESINRVIHKPKLTKSFIGVLDIFGFENFKVNSFEQMCINFANEKLQNFFNVTIFKLEQEEYQAEGINVAAVVYNDNQDCIDLIEKVRPPGIIALLDEECRFPKATDLTFLGKLSTNHGKHNKFEMPKKSRTSFVIKHYAGEVAYEVAGFLDKNKDTLPEDLVRLLHNSSVDLIKTVFTPVANDLDSAKSGKKAATVGTIFKNQLNELMATLGATSPHYVRCIKPNTLKQAGVFDDEMVLAQLRYAGMMETIRIRRMGFPIRFPAKEFLARYHVLMPFTGTRPAAGDALATCANIMNRMGAPAGDAWQVGRTKVFLKDGQYNRLEEEKGKALRGRVILIQSWWRMVWVRNYYRNYKAAAIKAEYERRRREEAKRREEEQRRAREADEKRRQESSGSGTMRRMQNDGTLRSGEAAPVPAEADSVLFEVNRLPDIVLETDAMEAITETGQDADKVLYTASLNKYLQPVKPAAQYDSPRVASLRRRVVERLQLNKQHTPMHRKEGIEDIPEIMSSADMLKYSFEEYARANFNMMKRKSAISLRRQKSFSTQQICAYSKKLDFPLHKTSSVNYVNLSLTLFRKLTRFIDGEESYPVLKDIFVAGIAHPAAFRNEIYAQVMKQATFNSSKEGTLRAWEVLAAYCGVFPPTDVFLPYLGSFLLEATAIPTEVGAFARYAYDKLKLLAYRVRQKENRQYPPSMLEFEANKERRQMRVWFTLPSGSDAAVQIDPVSTAADVFTPLTTKAVRLNDPSEFAIYEVYPASNLERSLAPNDFIADILSKAEKYGLEVKLFLKKKMWLDPAFLSEDPSENRLEVFQLHTYILSERLPIRESDVAGIAAAKVIIDGAHQTLATNPSSIMPSLVPPAHMATKSAGEWGILIETEVAKIKRMKMDDDNNILIQYLKLAKELPFYGLSVFRSVKLETSDLDLPDECIVGIGIPGLSIYDPVSQQKLRRIPYWDVCEISFTVNSCTLTTKAEMGAIKFLTLEGVEMASIMEDCMFWLREDSWVARAVVDYLPRDRSLLSFHKGEIVTIISRDASGWWKGKIDDKVGQFPKDNVEVLILKPGSTGKDYAESPRAPSLKQRLMNGGLASSDESEQSGGVAKPTEMKGVARMNSRAYYQQLNSSGGLADSDTRTVYAPSSNVKRYPLAEYATKHFNIEELIKEEKINPKPGMTAADVLTTYSDSPLKCPLHKGLDEASVKIVIDISVFIMQYMGDYPSKKTPYELMTKICQPGIDRPNIREEIFCQMLRQTNKNPKPASQVKGLELISICCGLFNPSRALGPYLLDFLHLHTKLTPDDCKNEKVAQRDNICDIMAKFELVTPPKSKEALHFVFQV</sequence>
<dbReference type="GeneID" id="14911193"/>
<reference evidence="15 16" key="1">
    <citation type="journal article" date="2013" name="Genome Biol.">
        <title>Genome of Acanthamoeba castellanii highlights extensive lateral gene transfer and early evolution of tyrosine kinase signaling.</title>
        <authorList>
            <person name="Clarke M."/>
            <person name="Lohan A.J."/>
            <person name="Liu B."/>
            <person name="Lagkouvardos I."/>
            <person name="Roy S."/>
            <person name="Zafar N."/>
            <person name="Bertelli C."/>
            <person name="Schilde C."/>
            <person name="Kianianmomeni A."/>
            <person name="Burglin T.R."/>
            <person name="Frech C."/>
            <person name="Turcotte B."/>
            <person name="Kopec K.O."/>
            <person name="Synnott J.M."/>
            <person name="Choo C."/>
            <person name="Paponov I."/>
            <person name="Finkler A."/>
            <person name="Soon Heng Tan C."/>
            <person name="Hutchins A.P."/>
            <person name="Weinmeier T."/>
            <person name="Rattei T."/>
            <person name="Chu J.S."/>
            <person name="Gimenez G."/>
            <person name="Irimia M."/>
            <person name="Rigden D.J."/>
            <person name="Fitzpatrick D.A."/>
            <person name="Lorenzo-Morales J."/>
            <person name="Bateman A."/>
            <person name="Chiu C.H."/>
            <person name="Tang P."/>
            <person name="Hegemann P."/>
            <person name="Fromm H."/>
            <person name="Raoult D."/>
            <person name="Greub G."/>
            <person name="Miranda-Saavedra D."/>
            <person name="Chen N."/>
            <person name="Nash P."/>
            <person name="Ginger M.L."/>
            <person name="Horn M."/>
            <person name="Schaap P."/>
            <person name="Caler L."/>
            <person name="Loftus B."/>
        </authorList>
    </citation>
    <scope>NUCLEOTIDE SEQUENCE [LARGE SCALE GENOMIC DNA]</scope>
    <source>
        <strain evidence="15 16">Neff</strain>
    </source>
</reference>
<dbReference type="KEGG" id="acan:ACA1_108600"/>
<dbReference type="STRING" id="1257118.L8GF39"/>
<keyword evidence="6 9" id="KW-0009">Actin-binding</keyword>
<dbReference type="Pfam" id="PF21989">
    <property type="entry name" value="RA_2"/>
    <property type="match status" value="1"/>
</dbReference>
<evidence type="ECO:0000256" key="1">
    <source>
        <dbReference type="ARBA" id="ARBA00022443"/>
    </source>
</evidence>
<evidence type="ECO:0000259" key="14">
    <source>
        <dbReference type="PROSITE" id="PS51456"/>
    </source>
</evidence>
<feature type="domain" description="SH3" evidence="11">
    <location>
        <begin position="1360"/>
        <end position="1419"/>
    </location>
</feature>
<dbReference type="PANTHER" id="PTHR46049:SF5">
    <property type="entry name" value="PLECKSTRIN HOMOLOGY DOMAIN-CONTAINING FAMILY H MEMBER 3"/>
    <property type="match status" value="1"/>
</dbReference>
<dbReference type="SUPFAM" id="SSF50044">
    <property type="entry name" value="SH3-domain"/>
    <property type="match status" value="1"/>
</dbReference>
<evidence type="ECO:0000256" key="9">
    <source>
        <dbReference type="PROSITE-ProRule" id="PRU00782"/>
    </source>
</evidence>
<keyword evidence="16" id="KW-1185">Reference proteome</keyword>
<keyword evidence="1 8" id="KW-0728">SH3 domain</keyword>
<dbReference type="Pfam" id="PF00063">
    <property type="entry name" value="Myosin_head"/>
    <property type="match status" value="1"/>
</dbReference>
<feature type="domain" description="Myosin motor" evidence="14">
    <location>
        <begin position="16"/>
        <end position="688"/>
    </location>
</feature>
<feature type="region of interest" description="Actin-binding" evidence="9">
    <location>
        <begin position="564"/>
        <end position="586"/>
    </location>
</feature>
<dbReference type="PROSITE" id="PS50057">
    <property type="entry name" value="FERM_3"/>
    <property type="match status" value="1"/>
</dbReference>
<dbReference type="Gene3D" id="3.40.850.10">
    <property type="entry name" value="Kinesin motor domain"/>
    <property type="match status" value="1"/>
</dbReference>
<keyword evidence="2 9" id="KW-0547">Nucleotide-binding</keyword>
<feature type="binding site" evidence="9">
    <location>
        <begin position="111"/>
        <end position="118"/>
    </location>
    <ligand>
        <name>ATP</name>
        <dbReference type="ChEBI" id="CHEBI:30616"/>
    </ligand>
</feature>
<gene>
    <name evidence="15" type="ORF">ACA1_108600</name>
</gene>
<dbReference type="CDD" id="cd00174">
    <property type="entry name" value="SH3"/>
    <property type="match status" value="1"/>
</dbReference>
<dbReference type="PRINTS" id="PR00193">
    <property type="entry name" value="MYOSINHEAVY"/>
</dbReference>
<proteinExistence type="inferred from homology"/>
<dbReference type="InterPro" id="IPR027417">
    <property type="entry name" value="P-loop_NTPase"/>
</dbReference>
<dbReference type="SMART" id="SM00326">
    <property type="entry name" value="SH3"/>
    <property type="match status" value="1"/>
</dbReference>
<dbReference type="InterPro" id="IPR000299">
    <property type="entry name" value="FERM_domain"/>
</dbReference>
<feature type="region of interest" description="Disordered" evidence="10">
    <location>
        <begin position="1444"/>
        <end position="1464"/>
    </location>
</feature>
<evidence type="ECO:0000313" key="15">
    <source>
        <dbReference type="EMBL" id="ELR10801.1"/>
    </source>
</evidence>
<dbReference type="GO" id="GO:0016459">
    <property type="term" value="C:myosin complex"/>
    <property type="evidence" value="ECO:0007669"/>
    <property type="project" value="UniProtKB-KW"/>
</dbReference>
<dbReference type="InterPro" id="IPR036028">
    <property type="entry name" value="SH3-like_dom_sf"/>
</dbReference>
<evidence type="ECO:0000256" key="3">
    <source>
        <dbReference type="ARBA" id="ARBA00022840"/>
    </source>
</evidence>
<comment type="function">
    <text evidence="7">Myosin is a protein that binds to F-actin and has ATPase activity that is activated by F-actin.</text>
</comment>
<dbReference type="GO" id="GO:0005524">
    <property type="term" value="F:ATP binding"/>
    <property type="evidence" value="ECO:0007669"/>
    <property type="project" value="UniProtKB-UniRule"/>
</dbReference>
<keyword evidence="5 9" id="KW-0505">Motor protein</keyword>
<dbReference type="VEuPathDB" id="AmoebaDB:ACA1_108600"/>
<dbReference type="PROSITE" id="PS50002">
    <property type="entry name" value="SH3"/>
    <property type="match status" value="1"/>
</dbReference>
<organism evidence="15 16">
    <name type="scientific">Acanthamoeba castellanii (strain ATCC 30010 / Neff)</name>
    <dbReference type="NCBI Taxonomy" id="1257118"/>
    <lineage>
        <taxon>Eukaryota</taxon>
        <taxon>Amoebozoa</taxon>
        <taxon>Discosea</taxon>
        <taxon>Longamoebia</taxon>
        <taxon>Centramoebida</taxon>
        <taxon>Acanthamoebidae</taxon>
        <taxon>Acanthamoeba</taxon>
    </lineage>
</organism>
<evidence type="ECO:0000313" key="16">
    <source>
        <dbReference type="Proteomes" id="UP000011083"/>
    </source>
</evidence>
<evidence type="ECO:0000256" key="5">
    <source>
        <dbReference type="ARBA" id="ARBA00023175"/>
    </source>
</evidence>
<dbReference type="Gene3D" id="2.30.30.40">
    <property type="entry name" value="SH3 Domains"/>
    <property type="match status" value="1"/>
</dbReference>
<dbReference type="OrthoDB" id="15727at2759"/>
<evidence type="ECO:0000259" key="13">
    <source>
        <dbReference type="PROSITE" id="PS51016"/>
    </source>
</evidence>
<dbReference type="Pfam" id="PF00784">
    <property type="entry name" value="MyTH4"/>
    <property type="match status" value="2"/>
</dbReference>
<dbReference type="InterPro" id="IPR036961">
    <property type="entry name" value="Kinesin_motor_dom_sf"/>
</dbReference>
<dbReference type="SUPFAM" id="SSF54236">
    <property type="entry name" value="Ubiquitin-like"/>
    <property type="match status" value="1"/>
</dbReference>
<evidence type="ECO:0000259" key="12">
    <source>
        <dbReference type="PROSITE" id="PS50057"/>
    </source>
</evidence>
<evidence type="ECO:0000256" key="6">
    <source>
        <dbReference type="ARBA" id="ARBA00023203"/>
    </source>
</evidence>
<dbReference type="SUPFAM" id="SSF52540">
    <property type="entry name" value="P-loop containing nucleoside triphosphate hydrolases"/>
    <property type="match status" value="1"/>
</dbReference>
<feature type="domain" description="FERM" evidence="12">
    <location>
        <begin position="1067"/>
        <end position="1362"/>
    </location>
</feature>
<accession>L8GF39</accession>
<dbReference type="Pfam" id="PF00018">
    <property type="entry name" value="SH3_1"/>
    <property type="match status" value="1"/>
</dbReference>
<feature type="domain" description="MyTH4" evidence="13">
    <location>
        <begin position="1539"/>
        <end position="1690"/>
    </location>
</feature>